<dbReference type="CDD" id="cd00090">
    <property type="entry name" value="HTH_ARSR"/>
    <property type="match status" value="1"/>
</dbReference>
<dbReference type="Pfam" id="PF01037">
    <property type="entry name" value="AsnC_trans_reg"/>
    <property type="match status" value="1"/>
</dbReference>
<dbReference type="PROSITE" id="PS50956">
    <property type="entry name" value="HTH_ASNC_2"/>
    <property type="match status" value="1"/>
</dbReference>
<dbReference type="InterPro" id="IPR019887">
    <property type="entry name" value="Tscrpt_reg_AsnC/Lrp_C"/>
</dbReference>
<reference evidence="6 7" key="1">
    <citation type="journal article" date="2021" name="Syst. Appl. Microbiol.">
        <title>Pseudomonas lalucatii sp. nov. isolated from Vallgornera, a karstic cave in Mallorca, Western Mediterranean.</title>
        <authorList>
            <person name="Busquets A."/>
            <person name="Mulet M."/>
            <person name="Gomila M."/>
            <person name="Garcia-Valdes E."/>
        </authorList>
    </citation>
    <scope>NUCLEOTIDE SEQUENCE [LARGE SCALE GENOMIC DNA]</scope>
    <source>
        <strain evidence="6 7">R1b54</strain>
    </source>
</reference>
<gene>
    <name evidence="6" type="ORF">I0D00_15725</name>
</gene>
<dbReference type="SUPFAM" id="SSF46785">
    <property type="entry name" value="Winged helix' DNA-binding domain"/>
    <property type="match status" value="1"/>
</dbReference>
<dbReference type="Gene3D" id="3.30.70.920">
    <property type="match status" value="1"/>
</dbReference>
<keyword evidence="3" id="KW-0804">Transcription</keyword>
<dbReference type="PRINTS" id="PR00033">
    <property type="entry name" value="HTHASNC"/>
</dbReference>
<feature type="domain" description="HTH asnC-type" evidence="5">
    <location>
        <begin position="2"/>
        <end position="63"/>
    </location>
</feature>
<evidence type="ECO:0000313" key="7">
    <source>
        <dbReference type="Proteomes" id="UP001196601"/>
    </source>
</evidence>
<evidence type="ECO:0000256" key="4">
    <source>
        <dbReference type="SAM" id="MobiDB-lite"/>
    </source>
</evidence>
<organism evidence="6 7">
    <name type="scientific">Pseudomonas lalucatii</name>
    <dbReference type="NCBI Taxonomy" id="1424203"/>
    <lineage>
        <taxon>Bacteria</taxon>
        <taxon>Pseudomonadati</taxon>
        <taxon>Pseudomonadota</taxon>
        <taxon>Gammaproteobacteria</taxon>
        <taxon>Pseudomonadales</taxon>
        <taxon>Pseudomonadaceae</taxon>
        <taxon>Pseudomonas</taxon>
    </lineage>
</organism>
<keyword evidence="7" id="KW-1185">Reference proteome</keyword>
<dbReference type="Proteomes" id="UP001196601">
    <property type="component" value="Unassembled WGS sequence"/>
</dbReference>
<dbReference type="InterPro" id="IPR011991">
    <property type="entry name" value="ArsR-like_HTH"/>
</dbReference>
<dbReference type="SUPFAM" id="SSF54909">
    <property type="entry name" value="Dimeric alpha+beta barrel"/>
    <property type="match status" value="1"/>
</dbReference>
<comment type="caution">
    <text evidence="6">The sequence shown here is derived from an EMBL/GenBank/DDBJ whole genome shotgun (WGS) entry which is preliminary data.</text>
</comment>
<evidence type="ECO:0000256" key="2">
    <source>
        <dbReference type="ARBA" id="ARBA00023125"/>
    </source>
</evidence>
<proteinExistence type="predicted"/>
<sequence length="158" mass="17372">MLDSLDQKILDALLQDSRISLKALAGQVGLSSPATSERVRRLEERGVIRGFTIEIDPRALGYQLQAIVRIKPLPGMLHPVQKLIEDTAEFCECDKVTGDDCFIARLYLRSIDQLDHILDRIADKAQTSTSIVKSQPIKRRPPGIGRRGVGGKAAEGAN</sequence>
<dbReference type="PROSITE" id="PS00519">
    <property type="entry name" value="HTH_ASNC_1"/>
    <property type="match status" value="1"/>
</dbReference>
<dbReference type="PANTHER" id="PTHR30154">
    <property type="entry name" value="LEUCINE-RESPONSIVE REGULATORY PROTEIN"/>
    <property type="match status" value="1"/>
</dbReference>
<accession>A0ABS5Q503</accession>
<dbReference type="InterPro" id="IPR036388">
    <property type="entry name" value="WH-like_DNA-bd_sf"/>
</dbReference>
<evidence type="ECO:0000256" key="1">
    <source>
        <dbReference type="ARBA" id="ARBA00023015"/>
    </source>
</evidence>
<evidence type="ECO:0000313" key="6">
    <source>
        <dbReference type="EMBL" id="MBS7663378.1"/>
    </source>
</evidence>
<dbReference type="InterPro" id="IPR011008">
    <property type="entry name" value="Dimeric_a/b-barrel"/>
</dbReference>
<dbReference type="InterPro" id="IPR000485">
    <property type="entry name" value="AsnC-type_HTH_dom"/>
</dbReference>
<dbReference type="SMART" id="SM00344">
    <property type="entry name" value="HTH_ASNC"/>
    <property type="match status" value="1"/>
</dbReference>
<dbReference type="PANTHER" id="PTHR30154:SF51">
    <property type="entry name" value="ASNC-FAMILY TRANSCRIPTIONAL REGULATORY PROTEIN"/>
    <property type="match status" value="1"/>
</dbReference>
<dbReference type="RefSeq" id="WP_213640773.1">
    <property type="nucleotide sequence ID" value="NZ_JADPMV010000002.1"/>
</dbReference>
<dbReference type="Gene3D" id="1.10.10.10">
    <property type="entry name" value="Winged helix-like DNA-binding domain superfamily/Winged helix DNA-binding domain"/>
    <property type="match status" value="1"/>
</dbReference>
<dbReference type="InterPro" id="IPR036390">
    <property type="entry name" value="WH_DNA-bd_sf"/>
</dbReference>
<protein>
    <submittedName>
        <fullName evidence="6">Lrp/AsnC family transcriptional regulator</fullName>
    </submittedName>
</protein>
<keyword evidence="2" id="KW-0238">DNA-binding</keyword>
<name>A0ABS5Q503_9PSED</name>
<keyword evidence="1" id="KW-0805">Transcription regulation</keyword>
<dbReference type="Pfam" id="PF13412">
    <property type="entry name" value="HTH_24"/>
    <property type="match status" value="1"/>
</dbReference>
<dbReference type="InterPro" id="IPR019888">
    <property type="entry name" value="Tscrpt_reg_AsnC-like"/>
</dbReference>
<dbReference type="EMBL" id="JADPMV010000002">
    <property type="protein sequence ID" value="MBS7663378.1"/>
    <property type="molecule type" value="Genomic_DNA"/>
</dbReference>
<feature type="compositionally biased region" description="Gly residues" evidence="4">
    <location>
        <begin position="145"/>
        <end position="158"/>
    </location>
</feature>
<evidence type="ECO:0000256" key="3">
    <source>
        <dbReference type="ARBA" id="ARBA00023163"/>
    </source>
</evidence>
<dbReference type="InterPro" id="IPR019885">
    <property type="entry name" value="Tscrpt_reg_HTH_AsnC-type_CS"/>
</dbReference>
<evidence type="ECO:0000259" key="5">
    <source>
        <dbReference type="PROSITE" id="PS50956"/>
    </source>
</evidence>
<feature type="region of interest" description="Disordered" evidence="4">
    <location>
        <begin position="130"/>
        <end position="158"/>
    </location>
</feature>